<dbReference type="OrthoDB" id="9801207at2"/>
<dbReference type="InterPro" id="IPR001474">
    <property type="entry name" value="GTP_CycHdrlase_I"/>
</dbReference>
<keyword evidence="11" id="KW-1185">Reference proteome</keyword>
<dbReference type="NCBIfam" id="TIGR00063">
    <property type="entry name" value="folE"/>
    <property type="match status" value="1"/>
</dbReference>
<dbReference type="FunFam" id="3.30.1130.10:FF:000012">
    <property type="entry name" value="GTP cyclohydrolase 1"/>
    <property type="match status" value="1"/>
</dbReference>
<dbReference type="NCBIfam" id="NF006826">
    <property type="entry name" value="PRK09347.1-3"/>
    <property type="match status" value="1"/>
</dbReference>
<comment type="caution">
    <text evidence="10">The sequence shown here is derived from an EMBL/GenBank/DDBJ whole genome shotgun (WGS) entry which is preliminary data.</text>
</comment>
<evidence type="ECO:0000256" key="4">
    <source>
        <dbReference type="ARBA" id="ARBA00022563"/>
    </source>
</evidence>
<comment type="pathway">
    <text evidence="2 8">Cofactor biosynthesis; 7,8-dihydroneopterin triphosphate biosynthesis; 7,8-dihydroneopterin triphosphate from GTP: step 1/1.</text>
</comment>
<dbReference type="GO" id="GO:0005525">
    <property type="term" value="F:GTP binding"/>
    <property type="evidence" value="ECO:0007669"/>
    <property type="project" value="UniProtKB-KW"/>
</dbReference>
<dbReference type="GO" id="GO:0046654">
    <property type="term" value="P:tetrahydrofolate biosynthetic process"/>
    <property type="evidence" value="ECO:0007669"/>
    <property type="project" value="UniProtKB-UniRule"/>
</dbReference>
<dbReference type="GO" id="GO:0008270">
    <property type="term" value="F:zinc ion binding"/>
    <property type="evidence" value="ECO:0007669"/>
    <property type="project" value="UniProtKB-UniRule"/>
</dbReference>
<dbReference type="InterPro" id="IPR020602">
    <property type="entry name" value="GTP_CycHdrlase_I_dom"/>
</dbReference>
<comment type="subunit">
    <text evidence="8">Homopolymer.</text>
</comment>
<keyword evidence="6 8" id="KW-0378">Hydrolase</keyword>
<dbReference type="PANTHER" id="PTHR11109:SF7">
    <property type="entry name" value="GTP CYCLOHYDROLASE 1"/>
    <property type="match status" value="1"/>
</dbReference>
<dbReference type="PROSITE" id="PS00860">
    <property type="entry name" value="GTP_CYCLOHYDROL_1_2"/>
    <property type="match status" value="1"/>
</dbReference>
<dbReference type="InterPro" id="IPR043134">
    <property type="entry name" value="GTP-CH-I_N"/>
</dbReference>
<dbReference type="GO" id="GO:0003934">
    <property type="term" value="F:GTP cyclohydrolase I activity"/>
    <property type="evidence" value="ECO:0007669"/>
    <property type="project" value="UniProtKB-UniRule"/>
</dbReference>
<dbReference type="NCBIfam" id="NF006825">
    <property type="entry name" value="PRK09347.1-2"/>
    <property type="match status" value="1"/>
</dbReference>
<evidence type="ECO:0000256" key="1">
    <source>
        <dbReference type="ARBA" id="ARBA00001052"/>
    </source>
</evidence>
<dbReference type="EC" id="3.5.4.16" evidence="8"/>
<dbReference type="GO" id="GO:0006729">
    <property type="term" value="P:tetrahydrobiopterin biosynthetic process"/>
    <property type="evidence" value="ECO:0007669"/>
    <property type="project" value="TreeGrafter"/>
</dbReference>
<dbReference type="PROSITE" id="PS00859">
    <property type="entry name" value="GTP_CYCLOHYDROL_1_1"/>
    <property type="match status" value="1"/>
</dbReference>
<accession>A0A399F4I9</accession>
<evidence type="ECO:0000256" key="8">
    <source>
        <dbReference type="HAMAP-Rule" id="MF_00223"/>
    </source>
</evidence>
<dbReference type="Gene3D" id="3.30.1130.10">
    <property type="match status" value="1"/>
</dbReference>
<dbReference type="GO" id="GO:0005737">
    <property type="term" value="C:cytoplasm"/>
    <property type="evidence" value="ECO:0007669"/>
    <property type="project" value="TreeGrafter"/>
</dbReference>
<reference evidence="10 11" key="1">
    <citation type="submission" date="2018-08" db="EMBL/GenBank/DDBJ databases">
        <title>Meiothermus granaticius genome AF-68 sequencing project.</title>
        <authorList>
            <person name="Da Costa M.S."/>
            <person name="Albuquerque L."/>
            <person name="Raposo P."/>
            <person name="Froufe H.J.C."/>
            <person name="Barroso C.S."/>
            <person name="Egas C."/>
        </authorList>
    </citation>
    <scope>NUCLEOTIDE SEQUENCE [LARGE SCALE GENOMIC DNA]</scope>
    <source>
        <strain evidence="10 11">AF-68</strain>
    </source>
</reference>
<dbReference type="EMBL" id="QWLB01000078">
    <property type="protein sequence ID" value="RIH90576.1"/>
    <property type="molecule type" value="Genomic_DNA"/>
</dbReference>
<keyword evidence="4 8" id="KW-0554">One-carbon metabolism</keyword>
<comment type="catalytic activity">
    <reaction evidence="1 8">
        <text>GTP + H2O = 7,8-dihydroneopterin 3'-triphosphate + formate + H(+)</text>
        <dbReference type="Rhea" id="RHEA:17473"/>
        <dbReference type="ChEBI" id="CHEBI:15377"/>
        <dbReference type="ChEBI" id="CHEBI:15378"/>
        <dbReference type="ChEBI" id="CHEBI:15740"/>
        <dbReference type="ChEBI" id="CHEBI:37565"/>
        <dbReference type="ChEBI" id="CHEBI:58462"/>
        <dbReference type="EC" id="3.5.4.16"/>
    </reaction>
</comment>
<keyword evidence="7 8" id="KW-0342">GTP-binding</keyword>
<organism evidence="10 11">
    <name type="scientific">Meiothermus granaticius NBRC 107808</name>
    <dbReference type="NCBI Taxonomy" id="1227551"/>
    <lineage>
        <taxon>Bacteria</taxon>
        <taxon>Thermotogati</taxon>
        <taxon>Deinococcota</taxon>
        <taxon>Deinococci</taxon>
        <taxon>Thermales</taxon>
        <taxon>Thermaceae</taxon>
        <taxon>Meiothermus</taxon>
    </lineage>
</organism>
<evidence type="ECO:0000313" key="10">
    <source>
        <dbReference type="EMBL" id="RIH90576.1"/>
    </source>
</evidence>
<dbReference type="RefSeq" id="WP_119358644.1">
    <property type="nucleotide sequence ID" value="NZ_BJXM01000021.1"/>
</dbReference>
<dbReference type="Pfam" id="PF01227">
    <property type="entry name" value="GTP_cyclohydroI"/>
    <property type="match status" value="1"/>
</dbReference>
<evidence type="ECO:0000256" key="5">
    <source>
        <dbReference type="ARBA" id="ARBA00022741"/>
    </source>
</evidence>
<feature type="binding site" evidence="8">
    <location>
        <position position="93"/>
    </location>
    <ligand>
        <name>Zn(2+)</name>
        <dbReference type="ChEBI" id="CHEBI:29105"/>
    </ligand>
</feature>
<dbReference type="GO" id="GO:0006730">
    <property type="term" value="P:one-carbon metabolic process"/>
    <property type="evidence" value="ECO:0007669"/>
    <property type="project" value="UniProtKB-UniRule"/>
</dbReference>
<dbReference type="InterPro" id="IPR043133">
    <property type="entry name" value="GTP-CH-I_C/QueF"/>
</dbReference>
<dbReference type="SUPFAM" id="SSF55620">
    <property type="entry name" value="Tetrahydrobiopterin biosynthesis enzymes-like"/>
    <property type="match status" value="1"/>
</dbReference>
<proteinExistence type="inferred from homology"/>
<dbReference type="Gene3D" id="1.10.286.10">
    <property type="match status" value="1"/>
</dbReference>
<name>A0A399F4I9_9DEIN</name>
<dbReference type="HAMAP" id="MF_00223">
    <property type="entry name" value="FolE"/>
    <property type="match status" value="1"/>
</dbReference>
<sequence length="206" mass="23253">MKRMIEVEDTGIVFPSGADIERMSELAQEWLGLIGEDPGREGLLKTPERMAKAWAFLTKGYHETLEEVTNGAVFEAEGSNMVVVKSIEYYSMCEHHLLPFFGTVHIGYIPDKKILGLSKFGRITDMFARRLQVQERLSIQIAQAIWEVLEPHGVGVVVEGQHLCMMMRGVEKQHSSTISSAMLGSFRDDPRTREEFLALVRQGKVL</sequence>
<gene>
    <name evidence="8 10" type="primary">folE</name>
    <name evidence="10" type="ORF">Mgrana_03221</name>
</gene>
<keyword evidence="8" id="KW-0862">Zinc</keyword>
<feature type="binding site" evidence="8">
    <location>
        <position position="164"/>
    </location>
    <ligand>
        <name>Zn(2+)</name>
        <dbReference type="ChEBI" id="CHEBI:29105"/>
    </ligand>
</feature>
<dbReference type="Proteomes" id="UP000266178">
    <property type="component" value="Unassembled WGS sequence"/>
</dbReference>
<dbReference type="PANTHER" id="PTHR11109">
    <property type="entry name" value="GTP CYCLOHYDROLASE I"/>
    <property type="match status" value="1"/>
</dbReference>
<feature type="domain" description="GTP cyclohydrolase I" evidence="9">
    <location>
        <begin position="25"/>
        <end position="200"/>
    </location>
</feature>
<evidence type="ECO:0000256" key="6">
    <source>
        <dbReference type="ARBA" id="ARBA00022801"/>
    </source>
</evidence>
<keyword evidence="8" id="KW-0479">Metal-binding</keyword>
<comment type="similarity">
    <text evidence="3 8">Belongs to the GTP cyclohydrolase I family.</text>
</comment>
<evidence type="ECO:0000256" key="2">
    <source>
        <dbReference type="ARBA" id="ARBA00005080"/>
    </source>
</evidence>
<protein>
    <recommendedName>
        <fullName evidence="8">GTP cyclohydrolase 1</fullName>
        <ecNumber evidence="8">3.5.4.16</ecNumber>
    </recommendedName>
    <alternativeName>
        <fullName evidence="8">GTP cyclohydrolase I</fullName>
        <shortName evidence="8">GTP-CH-I</shortName>
    </alternativeName>
</protein>
<dbReference type="AlphaFoldDB" id="A0A399F4I9"/>
<evidence type="ECO:0000256" key="7">
    <source>
        <dbReference type="ARBA" id="ARBA00023134"/>
    </source>
</evidence>
<dbReference type="UniPathway" id="UPA00848">
    <property type="reaction ID" value="UER00151"/>
</dbReference>
<keyword evidence="5 8" id="KW-0547">Nucleotide-binding</keyword>
<evidence type="ECO:0000259" key="9">
    <source>
        <dbReference type="Pfam" id="PF01227"/>
    </source>
</evidence>
<feature type="binding site" evidence="8">
    <location>
        <position position="96"/>
    </location>
    <ligand>
        <name>Zn(2+)</name>
        <dbReference type="ChEBI" id="CHEBI:29105"/>
    </ligand>
</feature>
<evidence type="ECO:0000256" key="3">
    <source>
        <dbReference type="ARBA" id="ARBA00008085"/>
    </source>
</evidence>
<dbReference type="InterPro" id="IPR018234">
    <property type="entry name" value="GTP_CycHdrlase_I_CS"/>
</dbReference>
<evidence type="ECO:0000313" key="11">
    <source>
        <dbReference type="Proteomes" id="UP000266178"/>
    </source>
</evidence>